<dbReference type="EMBL" id="CP030926">
    <property type="protein sequence ID" value="AXN41411.1"/>
    <property type="molecule type" value="Genomic_DNA"/>
</dbReference>
<organism evidence="1 2">
    <name type="scientific">Peribacillus butanolivorans</name>
    <dbReference type="NCBI Taxonomy" id="421767"/>
    <lineage>
        <taxon>Bacteria</taxon>
        <taxon>Bacillati</taxon>
        <taxon>Bacillota</taxon>
        <taxon>Bacilli</taxon>
        <taxon>Bacillales</taxon>
        <taxon>Bacillaceae</taxon>
        <taxon>Peribacillus</taxon>
    </lineage>
</organism>
<dbReference type="Proteomes" id="UP000260457">
    <property type="component" value="Chromosome"/>
</dbReference>
<keyword evidence="2" id="KW-1185">Reference proteome</keyword>
<proteinExistence type="predicted"/>
<dbReference type="RefSeq" id="WP_116822128.1">
    <property type="nucleotide sequence ID" value="NZ_CP030926.1"/>
</dbReference>
<evidence type="ECO:0000313" key="1">
    <source>
        <dbReference type="EMBL" id="AXN41411.1"/>
    </source>
</evidence>
<protein>
    <recommendedName>
        <fullName evidence="3">MarR family transcriptional regulator</fullName>
    </recommendedName>
</protein>
<reference evidence="1 2" key="1">
    <citation type="submission" date="2018-07" db="EMBL/GenBank/DDBJ databases">
        <title>The molecular basis for the intramolecular migration of carboxyl group in the catabolism of para-hydroxybenzoate via gentisate.</title>
        <authorList>
            <person name="Zhao H."/>
            <person name="Xu Y."/>
            <person name="Lin S."/>
            <person name="Spain J.C."/>
            <person name="Zhou N.-Y."/>
        </authorList>
    </citation>
    <scope>NUCLEOTIDE SEQUENCE [LARGE SCALE GENOMIC DNA]</scope>
    <source>
        <strain evidence="1 2">PHB-7a</strain>
    </source>
</reference>
<name>A0ABN5N7L6_9BACI</name>
<dbReference type="GeneID" id="95401566"/>
<sequence>MEKDTLFHRVQTMIISSTKKPKYISISTVKIVDLFHVNTGEVKRTLLELVNEGRLQKKNLSEPPHYEIYLLPLIRISSIPWLTR</sequence>
<evidence type="ECO:0000313" key="2">
    <source>
        <dbReference type="Proteomes" id="UP000260457"/>
    </source>
</evidence>
<evidence type="ECO:0008006" key="3">
    <source>
        <dbReference type="Google" id="ProtNLM"/>
    </source>
</evidence>
<accession>A0ABN5N7L6</accession>
<gene>
    <name evidence="1" type="ORF">DTO10_25590</name>
</gene>